<comment type="caution">
    <text evidence="1">The sequence shown here is derived from an EMBL/GenBank/DDBJ whole genome shotgun (WGS) entry which is preliminary data.</text>
</comment>
<evidence type="ECO:0000313" key="2">
    <source>
        <dbReference type="Proteomes" id="UP000325081"/>
    </source>
</evidence>
<evidence type="ECO:0000313" key="1">
    <source>
        <dbReference type="EMBL" id="GER30925.1"/>
    </source>
</evidence>
<dbReference type="GO" id="GO:0016301">
    <property type="term" value="F:kinase activity"/>
    <property type="evidence" value="ECO:0007669"/>
    <property type="project" value="UniProtKB-KW"/>
</dbReference>
<accession>A0A5A7PDB0</accession>
<dbReference type="AlphaFoldDB" id="A0A5A7PDB0"/>
<protein>
    <submittedName>
        <fullName evidence="1">ATPase/histidine kinase/DNA gyrase B/HSP90 domain protein</fullName>
    </submittedName>
</protein>
<keyword evidence="1" id="KW-0808">Transferase</keyword>
<reference evidence="2" key="1">
    <citation type="journal article" date="2019" name="Curr. Biol.">
        <title>Genome Sequence of Striga asiatica Provides Insight into the Evolution of Plant Parasitism.</title>
        <authorList>
            <person name="Yoshida S."/>
            <person name="Kim S."/>
            <person name="Wafula E.K."/>
            <person name="Tanskanen J."/>
            <person name="Kim Y.M."/>
            <person name="Honaas L."/>
            <person name="Yang Z."/>
            <person name="Spallek T."/>
            <person name="Conn C.E."/>
            <person name="Ichihashi Y."/>
            <person name="Cheong K."/>
            <person name="Cui S."/>
            <person name="Der J.P."/>
            <person name="Gundlach H."/>
            <person name="Jiao Y."/>
            <person name="Hori C."/>
            <person name="Ishida J.K."/>
            <person name="Kasahara H."/>
            <person name="Kiba T."/>
            <person name="Kim M.S."/>
            <person name="Koo N."/>
            <person name="Laohavisit A."/>
            <person name="Lee Y.H."/>
            <person name="Lumba S."/>
            <person name="McCourt P."/>
            <person name="Mortimer J.C."/>
            <person name="Mutuku J.M."/>
            <person name="Nomura T."/>
            <person name="Sasaki-Sekimoto Y."/>
            <person name="Seto Y."/>
            <person name="Wang Y."/>
            <person name="Wakatake T."/>
            <person name="Sakakibara H."/>
            <person name="Demura T."/>
            <person name="Yamaguchi S."/>
            <person name="Yoneyama K."/>
            <person name="Manabe R.I."/>
            <person name="Nelson D.C."/>
            <person name="Schulman A.H."/>
            <person name="Timko M.P."/>
            <person name="dePamphilis C.W."/>
            <person name="Choi D."/>
            <person name="Shirasu K."/>
        </authorList>
    </citation>
    <scope>NUCLEOTIDE SEQUENCE [LARGE SCALE GENOMIC DNA]</scope>
    <source>
        <strain evidence="2">cv. UVA1</strain>
    </source>
</reference>
<sequence length="186" mass="20326">MSVALHRGGMHSARWRRMIQTLVQKWRVHLVRRLASALHSVWLLVAHVPSDTTTIAASTRRMSRGCWAAGGPLRTDGLLATRGRTGYWHAGLATCNVHDKHSQTARKLKGMGKRKPRLAATIRTARNSAAPSHAAITSEWNNSDGGKIGSEAAVHGITRMPALVSRCERERLKAVITDASKTDAND</sequence>
<dbReference type="Proteomes" id="UP000325081">
    <property type="component" value="Unassembled WGS sequence"/>
</dbReference>
<keyword evidence="2" id="KW-1185">Reference proteome</keyword>
<dbReference type="EMBL" id="BKCP01004405">
    <property type="protein sequence ID" value="GER30925.1"/>
    <property type="molecule type" value="Genomic_DNA"/>
</dbReference>
<proteinExistence type="predicted"/>
<gene>
    <name evidence="1" type="ORF">STAS_06888</name>
</gene>
<organism evidence="1 2">
    <name type="scientific">Striga asiatica</name>
    <name type="common">Asiatic witchweed</name>
    <name type="synonym">Buchnera asiatica</name>
    <dbReference type="NCBI Taxonomy" id="4170"/>
    <lineage>
        <taxon>Eukaryota</taxon>
        <taxon>Viridiplantae</taxon>
        <taxon>Streptophyta</taxon>
        <taxon>Embryophyta</taxon>
        <taxon>Tracheophyta</taxon>
        <taxon>Spermatophyta</taxon>
        <taxon>Magnoliopsida</taxon>
        <taxon>eudicotyledons</taxon>
        <taxon>Gunneridae</taxon>
        <taxon>Pentapetalae</taxon>
        <taxon>asterids</taxon>
        <taxon>lamiids</taxon>
        <taxon>Lamiales</taxon>
        <taxon>Orobanchaceae</taxon>
        <taxon>Buchnereae</taxon>
        <taxon>Striga</taxon>
    </lineage>
</organism>
<name>A0A5A7PDB0_STRAF</name>
<keyword evidence="1" id="KW-0418">Kinase</keyword>